<dbReference type="EMBL" id="MWWT01000004">
    <property type="protein sequence ID" value="OZG54541.1"/>
    <property type="molecule type" value="Genomic_DNA"/>
</dbReference>
<evidence type="ECO:0000313" key="3">
    <source>
        <dbReference type="EMBL" id="OZG54541.1"/>
    </source>
</evidence>
<feature type="region of interest" description="Disordered" evidence="1">
    <location>
        <begin position="1"/>
        <end position="77"/>
    </location>
</feature>
<feature type="transmembrane region" description="Helical" evidence="2">
    <location>
        <begin position="190"/>
        <end position="213"/>
    </location>
</feature>
<reference evidence="3 4" key="1">
    <citation type="journal article" date="2017" name="BMC Genomics">
        <title>Comparative genomic and phylogenomic analyses of the Bifidobacteriaceae family.</title>
        <authorList>
            <person name="Lugli G.A."/>
            <person name="Milani C."/>
            <person name="Turroni F."/>
            <person name="Duranti S."/>
            <person name="Mancabelli L."/>
            <person name="Mangifesta M."/>
            <person name="Ferrario C."/>
            <person name="Modesto M."/>
            <person name="Mattarelli P."/>
            <person name="Jiri K."/>
            <person name="van Sinderen D."/>
            <person name="Ventura M."/>
        </authorList>
    </citation>
    <scope>NUCLEOTIDE SEQUENCE [LARGE SCALE GENOMIC DNA]</scope>
    <source>
        <strain evidence="3 4">DSM 24762</strain>
    </source>
</reference>
<feature type="compositionally biased region" description="Low complexity" evidence="1">
    <location>
        <begin position="17"/>
        <end position="36"/>
    </location>
</feature>
<evidence type="ECO:0000256" key="1">
    <source>
        <dbReference type="SAM" id="MobiDB-lite"/>
    </source>
</evidence>
<feature type="region of interest" description="Disordered" evidence="1">
    <location>
        <begin position="222"/>
        <end position="268"/>
    </location>
</feature>
<gene>
    <name evidence="3" type="ORF">ALMA_0488</name>
</gene>
<evidence type="ECO:0000313" key="4">
    <source>
        <dbReference type="Proteomes" id="UP000243657"/>
    </source>
</evidence>
<dbReference type="Proteomes" id="UP000243657">
    <property type="component" value="Unassembled WGS sequence"/>
</dbReference>
<feature type="compositionally biased region" description="Basic and acidic residues" evidence="1">
    <location>
        <begin position="258"/>
        <end position="268"/>
    </location>
</feature>
<keyword evidence="2" id="KW-1133">Transmembrane helix</keyword>
<organism evidence="3 4">
    <name type="scientific">Alloscardovia macacae</name>
    <dbReference type="NCBI Taxonomy" id="1160091"/>
    <lineage>
        <taxon>Bacteria</taxon>
        <taxon>Bacillati</taxon>
        <taxon>Actinomycetota</taxon>
        <taxon>Actinomycetes</taxon>
        <taxon>Bifidobacteriales</taxon>
        <taxon>Bifidobacteriaceae</taxon>
        <taxon>Alloscardovia</taxon>
    </lineage>
</organism>
<comment type="caution">
    <text evidence="3">The sequence shown here is derived from an EMBL/GenBank/DDBJ whole genome shotgun (WGS) entry which is preliminary data.</text>
</comment>
<protein>
    <submittedName>
        <fullName evidence="3">Topoisomerase II</fullName>
    </submittedName>
</protein>
<dbReference type="RefSeq" id="WP_094726253.1">
    <property type="nucleotide sequence ID" value="NZ_JBHLWS010000005.1"/>
</dbReference>
<sequence>MENFENTTMPMPAGPHSAGQSQNQGQAQGQDQDQTQPINPAYLQGAPTQAMPQAGQPQPAQGMPAQPGQPSQPGAAPYMPYTPYCGYPQPGTGYPGQPYAQPGVQAQPGSQPGQQVPFYAQTPRMAQPPLYRAADRPRVQVHLVNKYEDNKTPNVFVAFLAILGMVITAISFIVLDGYPDSLFIADNMRFFGMGAVLVVAGLVLVVAAVVAVVRGRMLRAKAAESEASPESETVGAAVAEPGEDDDDATVLMESQDPEESKGQEQEAL</sequence>
<name>A0A261F5Z3_9BIFI</name>
<keyword evidence="4" id="KW-1185">Reference proteome</keyword>
<feature type="compositionally biased region" description="Low complexity" evidence="1">
    <location>
        <begin position="44"/>
        <end position="77"/>
    </location>
</feature>
<accession>A0A261F5Z3</accession>
<keyword evidence="2" id="KW-0472">Membrane</keyword>
<keyword evidence="3" id="KW-0413">Isomerase</keyword>
<dbReference type="GO" id="GO:0016853">
    <property type="term" value="F:isomerase activity"/>
    <property type="evidence" value="ECO:0007669"/>
    <property type="project" value="UniProtKB-KW"/>
</dbReference>
<proteinExistence type="predicted"/>
<keyword evidence="2" id="KW-0812">Transmembrane</keyword>
<evidence type="ECO:0000256" key="2">
    <source>
        <dbReference type="SAM" id="Phobius"/>
    </source>
</evidence>
<feature type="transmembrane region" description="Helical" evidence="2">
    <location>
        <begin position="155"/>
        <end position="178"/>
    </location>
</feature>
<dbReference type="AlphaFoldDB" id="A0A261F5Z3"/>